<dbReference type="InterPro" id="IPR000719">
    <property type="entry name" value="Prot_kinase_dom"/>
</dbReference>
<evidence type="ECO:0000259" key="1">
    <source>
        <dbReference type="PROSITE" id="PS50011"/>
    </source>
</evidence>
<dbReference type="AlphaFoldDB" id="A0A397UI29"/>
<name>A0A397UI29_9GLOM</name>
<dbReference type="SUPFAM" id="SSF56112">
    <property type="entry name" value="Protein kinase-like (PK-like)"/>
    <property type="match status" value="1"/>
</dbReference>
<protein>
    <recommendedName>
        <fullName evidence="1">Protein kinase domain-containing protein</fullName>
    </recommendedName>
</protein>
<dbReference type="PROSITE" id="PS50011">
    <property type="entry name" value="PROTEIN_KINASE_DOM"/>
    <property type="match status" value="1"/>
</dbReference>
<dbReference type="Proteomes" id="UP000266673">
    <property type="component" value="Unassembled WGS sequence"/>
</dbReference>
<reference evidence="2 3" key="1">
    <citation type="submission" date="2018-06" db="EMBL/GenBank/DDBJ databases">
        <title>Comparative genomics reveals the genomic features of Rhizophagus irregularis, R. cerebriforme, R. diaphanum and Gigaspora rosea, and their symbiotic lifestyle signature.</title>
        <authorList>
            <person name="Morin E."/>
            <person name="San Clemente H."/>
            <person name="Chen E.C.H."/>
            <person name="De La Providencia I."/>
            <person name="Hainaut M."/>
            <person name="Kuo A."/>
            <person name="Kohler A."/>
            <person name="Murat C."/>
            <person name="Tang N."/>
            <person name="Roy S."/>
            <person name="Loubradou J."/>
            <person name="Henrissat B."/>
            <person name="Grigoriev I.V."/>
            <person name="Corradi N."/>
            <person name="Roux C."/>
            <person name="Martin F.M."/>
        </authorList>
    </citation>
    <scope>NUCLEOTIDE SEQUENCE [LARGE SCALE GENOMIC DNA]</scope>
    <source>
        <strain evidence="2 3">DAOM 194757</strain>
    </source>
</reference>
<proteinExistence type="predicted"/>
<dbReference type="InterPro" id="IPR011009">
    <property type="entry name" value="Kinase-like_dom_sf"/>
</dbReference>
<dbReference type="OrthoDB" id="2427446at2759"/>
<dbReference type="GO" id="GO:0004672">
    <property type="term" value="F:protein kinase activity"/>
    <property type="evidence" value="ECO:0007669"/>
    <property type="project" value="InterPro"/>
</dbReference>
<keyword evidence="3" id="KW-1185">Reference proteome</keyword>
<organism evidence="2 3">
    <name type="scientific">Gigaspora rosea</name>
    <dbReference type="NCBI Taxonomy" id="44941"/>
    <lineage>
        <taxon>Eukaryota</taxon>
        <taxon>Fungi</taxon>
        <taxon>Fungi incertae sedis</taxon>
        <taxon>Mucoromycota</taxon>
        <taxon>Glomeromycotina</taxon>
        <taxon>Glomeromycetes</taxon>
        <taxon>Diversisporales</taxon>
        <taxon>Gigasporaceae</taxon>
        <taxon>Gigaspora</taxon>
    </lineage>
</organism>
<accession>A0A397UI29</accession>
<dbReference type="GO" id="GO:0005524">
    <property type="term" value="F:ATP binding"/>
    <property type="evidence" value="ECO:0007669"/>
    <property type="project" value="InterPro"/>
</dbReference>
<gene>
    <name evidence="2" type="ORF">C2G38_2207651</name>
</gene>
<sequence>MVDFQYYDFGEMKLIGEEGFGTVYNAYSKDIDQTIALKKLHHCSINDDSFREFIREVESIL</sequence>
<evidence type="ECO:0000313" key="2">
    <source>
        <dbReference type="EMBL" id="RIB09870.1"/>
    </source>
</evidence>
<dbReference type="EMBL" id="QKWP01001317">
    <property type="protein sequence ID" value="RIB09870.1"/>
    <property type="molecule type" value="Genomic_DNA"/>
</dbReference>
<evidence type="ECO:0000313" key="3">
    <source>
        <dbReference type="Proteomes" id="UP000266673"/>
    </source>
</evidence>
<dbReference type="Gene3D" id="3.30.200.20">
    <property type="entry name" value="Phosphorylase Kinase, domain 1"/>
    <property type="match status" value="1"/>
</dbReference>
<comment type="caution">
    <text evidence="2">The sequence shown here is derived from an EMBL/GenBank/DDBJ whole genome shotgun (WGS) entry which is preliminary data.</text>
</comment>
<feature type="domain" description="Protein kinase" evidence="1">
    <location>
        <begin position="9"/>
        <end position="61"/>
    </location>
</feature>